<dbReference type="GO" id="GO:0003700">
    <property type="term" value="F:DNA-binding transcription factor activity"/>
    <property type="evidence" value="ECO:0007669"/>
    <property type="project" value="TreeGrafter"/>
</dbReference>
<evidence type="ECO:0000256" key="5">
    <source>
        <dbReference type="PROSITE-ProRule" id="PRU00335"/>
    </source>
</evidence>
<dbReference type="OrthoDB" id="5293556at2"/>
<dbReference type="Gene3D" id="1.10.357.10">
    <property type="entry name" value="Tetracycline Repressor, domain 2"/>
    <property type="match status" value="1"/>
</dbReference>
<dbReference type="InterPro" id="IPR001647">
    <property type="entry name" value="HTH_TetR"/>
</dbReference>
<dbReference type="SUPFAM" id="SSF46689">
    <property type="entry name" value="Homeodomain-like"/>
    <property type="match status" value="1"/>
</dbReference>
<feature type="DNA-binding region" description="H-T-H motif" evidence="5">
    <location>
        <begin position="58"/>
        <end position="77"/>
    </location>
</feature>
<evidence type="ECO:0000256" key="4">
    <source>
        <dbReference type="ARBA" id="ARBA00023163"/>
    </source>
</evidence>
<comment type="caution">
    <text evidence="9">The sequence shown here is derived from an EMBL/GenBank/DDBJ whole genome shotgun (WGS) entry which is preliminary data.</text>
</comment>
<dbReference type="PANTHER" id="PTHR30055">
    <property type="entry name" value="HTH-TYPE TRANSCRIPTIONAL REGULATOR RUTR"/>
    <property type="match status" value="1"/>
</dbReference>
<organism evidence="9 10">
    <name type="scientific">Vineibacter terrae</name>
    <dbReference type="NCBI Taxonomy" id="2586908"/>
    <lineage>
        <taxon>Bacteria</taxon>
        <taxon>Pseudomonadati</taxon>
        <taxon>Pseudomonadota</taxon>
        <taxon>Alphaproteobacteria</taxon>
        <taxon>Hyphomicrobiales</taxon>
        <taxon>Vineibacter</taxon>
    </lineage>
</organism>
<feature type="transmembrane region" description="Helical" evidence="7">
    <location>
        <begin position="180"/>
        <end position="202"/>
    </location>
</feature>
<proteinExistence type="predicted"/>
<dbReference type="PROSITE" id="PS50977">
    <property type="entry name" value="HTH_TETR_2"/>
    <property type="match status" value="1"/>
</dbReference>
<dbReference type="EMBL" id="VDUZ01000005">
    <property type="protein sequence ID" value="TXL79533.1"/>
    <property type="molecule type" value="Genomic_DNA"/>
</dbReference>
<dbReference type="InterPro" id="IPR036271">
    <property type="entry name" value="Tet_transcr_reg_TetR-rel_C_sf"/>
</dbReference>
<dbReference type="GO" id="GO:0000976">
    <property type="term" value="F:transcription cis-regulatory region binding"/>
    <property type="evidence" value="ECO:0007669"/>
    <property type="project" value="TreeGrafter"/>
</dbReference>
<protein>
    <submittedName>
        <fullName evidence="9">TetR/AcrR family transcriptional regulator</fullName>
    </submittedName>
</protein>
<keyword evidence="1" id="KW-0678">Repressor</keyword>
<evidence type="ECO:0000259" key="8">
    <source>
        <dbReference type="PROSITE" id="PS50977"/>
    </source>
</evidence>
<dbReference type="PANTHER" id="PTHR30055:SF234">
    <property type="entry name" value="HTH-TYPE TRANSCRIPTIONAL REGULATOR BETI"/>
    <property type="match status" value="1"/>
</dbReference>
<reference evidence="9 10" key="1">
    <citation type="submission" date="2019-06" db="EMBL/GenBank/DDBJ databases">
        <title>New taxonomy in bacterial strain CC-CFT640, isolated from vineyard.</title>
        <authorList>
            <person name="Lin S.-Y."/>
            <person name="Tsai C.-F."/>
            <person name="Young C.-C."/>
        </authorList>
    </citation>
    <scope>NUCLEOTIDE SEQUENCE [LARGE SCALE GENOMIC DNA]</scope>
    <source>
        <strain evidence="9 10">CC-CFT640</strain>
    </source>
</reference>
<gene>
    <name evidence="9" type="ORF">FHP25_06210</name>
</gene>
<evidence type="ECO:0000256" key="3">
    <source>
        <dbReference type="ARBA" id="ARBA00023125"/>
    </source>
</evidence>
<keyword evidence="7" id="KW-0472">Membrane</keyword>
<dbReference type="Pfam" id="PF08361">
    <property type="entry name" value="TetR_C_2"/>
    <property type="match status" value="1"/>
</dbReference>
<keyword evidence="3 5" id="KW-0238">DNA-binding</keyword>
<dbReference type="PRINTS" id="PR00455">
    <property type="entry name" value="HTHTETR"/>
</dbReference>
<keyword evidence="7" id="KW-0812">Transmembrane</keyword>
<dbReference type="Proteomes" id="UP000321638">
    <property type="component" value="Unassembled WGS sequence"/>
</dbReference>
<evidence type="ECO:0000256" key="6">
    <source>
        <dbReference type="SAM" id="MobiDB-lite"/>
    </source>
</evidence>
<evidence type="ECO:0000256" key="7">
    <source>
        <dbReference type="SAM" id="Phobius"/>
    </source>
</evidence>
<dbReference type="Pfam" id="PF00440">
    <property type="entry name" value="TetR_N"/>
    <property type="match status" value="1"/>
</dbReference>
<evidence type="ECO:0000313" key="10">
    <source>
        <dbReference type="Proteomes" id="UP000321638"/>
    </source>
</evidence>
<dbReference type="InterPro" id="IPR050109">
    <property type="entry name" value="HTH-type_TetR-like_transc_reg"/>
</dbReference>
<dbReference type="AlphaFoldDB" id="A0A5C8PT17"/>
<keyword evidence="10" id="KW-1185">Reference proteome</keyword>
<dbReference type="SUPFAM" id="SSF48498">
    <property type="entry name" value="Tetracyclin repressor-like, C-terminal domain"/>
    <property type="match status" value="1"/>
</dbReference>
<feature type="compositionally biased region" description="Low complexity" evidence="6">
    <location>
        <begin position="12"/>
        <end position="24"/>
    </location>
</feature>
<accession>A0A5C8PT17</accession>
<evidence type="ECO:0000313" key="9">
    <source>
        <dbReference type="EMBL" id="TXL79533.1"/>
    </source>
</evidence>
<keyword evidence="4" id="KW-0804">Transcription</keyword>
<feature type="domain" description="HTH tetR-type" evidence="8">
    <location>
        <begin position="35"/>
        <end position="95"/>
    </location>
</feature>
<evidence type="ECO:0000256" key="2">
    <source>
        <dbReference type="ARBA" id="ARBA00023015"/>
    </source>
</evidence>
<evidence type="ECO:0000256" key="1">
    <source>
        <dbReference type="ARBA" id="ARBA00022491"/>
    </source>
</evidence>
<feature type="region of interest" description="Disordered" evidence="6">
    <location>
        <begin position="1"/>
        <end position="34"/>
    </location>
</feature>
<name>A0A5C8PT17_9HYPH</name>
<keyword evidence="2" id="KW-0805">Transcription regulation</keyword>
<keyword evidence="7" id="KW-1133">Transmembrane helix</keyword>
<sequence>MYGPAMATLSDTGGARPRTKTAAARPRRTQAERRAESERRMLSAAADLIAQQGFGATTLEQIGTRAGYSRGLVNQRYGSKENMVKALVGQMHANFYRQAFPDSLSAPKGLPAICEVVDIYMQTFYRAGSAMRAYYVLMAESLGVIQEIRDTFVAATGSFRTRFEEQLRHAKRAGEVSRDLHVPSAATLILSLLTGVCFLWMISPESMDLRTLRRTAIKAVEHALKPPS</sequence>
<dbReference type="InterPro" id="IPR009057">
    <property type="entry name" value="Homeodomain-like_sf"/>
</dbReference>
<dbReference type="InterPro" id="IPR013572">
    <property type="entry name" value="Tscrpt_reg_MAATS_C"/>
</dbReference>